<keyword evidence="4" id="KW-1185">Reference proteome</keyword>
<sequence>MRTELHPLGQGGKRHYTDVDSHETRVGPRASCWSSTDDVFVDGMSLTTTVIEHDQGDPDAFRDEIDAAVTLALAVAGLLFPLASPILVLVKASGLVTDFFNWLVGTDDDLVGRSTVVLSDDDLLAYSTWGTIDYSEKVGGASTGLPYHFLSKAGGAYVVAFTVDRDPDAPKPDPGPVL</sequence>
<evidence type="ECO:0000256" key="1">
    <source>
        <dbReference type="SAM" id="MobiDB-lite"/>
    </source>
</evidence>
<keyword evidence="2" id="KW-1133">Transmembrane helix</keyword>
<evidence type="ECO:0000313" key="4">
    <source>
        <dbReference type="Proteomes" id="UP001321475"/>
    </source>
</evidence>
<evidence type="ECO:0000256" key="2">
    <source>
        <dbReference type="SAM" id="Phobius"/>
    </source>
</evidence>
<feature type="transmembrane region" description="Helical" evidence="2">
    <location>
        <begin position="67"/>
        <end position="90"/>
    </location>
</feature>
<accession>A0ABN6XA83</accession>
<keyword evidence="2" id="KW-0812">Transmembrane</keyword>
<feature type="region of interest" description="Disordered" evidence="1">
    <location>
        <begin position="1"/>
        <end position="21"/>
    </location>
</feature>
<proteinExistence type="predicted"/>
<gene>
    <name evidence="3" type="ORF">GCM10025865_11260</name>
</gene>
<keyword evidence="2" id="KW-0472">Membrane</keyword>
<name>A0ABN6XA83_9CELL</name>
<organism evidence="3 4">
    <name type="scientific">Paraoerskovia sediminicola</name>
    <dbReference type="NCBI Taxonomy" id="1138587"/>
    <lineage>
        <taxon>Bacteria</taxon>
        <taxon>Bacillati</taxon>
        <taxon>Actinomycetota</taxon>
        <taxon>Actinomycetes</taxon>
        <taxon>Micrococcales</taxon>
        <taxon>Cellulomonadaceae</taxon>
        <taxon>Paraoerskovia</taxon>
    </lineage>
</organism>
<protein>
    <submittedName>
        <fullName evidence="3">Uncharacterized protein</fullName>
    </submittedName>
</protein>
<dbReference type="EMBL" id="AP027729">
    <property type="protein sequence ID" value="BDZ41827.1"/>
    <property type="molecule type" value="Genomic_DNA"/>
</dbReference>
<dbReference type="Proteomes" id="UP001321475">
    <property type="component" value="Chromosome"/>
</dbReference>
<reference evidence="4" key="1">
    <citation type="journal article" date="2019" name="Int. J. Syst. Evol. Microbiol.">
        <title>The Global Catalogue of Microorganisms (GCM) 10K type strain sequencing project: providing services to taxonomists for standard genome sequencing and annotation.</title>
        <authorList>
            <consortium name="The Broad Institute Genomics Platform"/>
            <consortium name="The Broad Institute Genome Sequencing Center for Infectious Disease"/>
            <person name="Wu L."/>
            <person name="Ma J."/>
        </authorList>
    </citation>
    <scope>NUCLEOTIDE SEQUENCE [LARGE SCALE GENOMIC DNA]</scope>
    <source>
        <strain evidence="4">NBRC 108565</strain>
    </source>
</reference>
<evidence type="ECO:0000313" key="3">
    <source>
        <dbReference type="EMBL" id="BDZ41827.1"/>
    </source>
</evidence>